<dbReference type="PANTHER" id="PTHR30386">
    <property type="entry name" value="MEMBRANE FUSION SUBUNIT OF EMRAB-TOLC MULTIDRUG EFFLUX PUMP"/>
    <property type="match status" value="1"/>
</dbReference>
<accession>A0ABS6T7E4</accession>
<evidence type="ECO:0000256" key="3">
    <source>
        <dbReference type="ARBA" id="ARBA00022448"/>
    </source>
</evidence>
<evidence type="ECO:0000256" key="10">
    <source>
        <dbReference type="SAM" id="Coils"/>
    </source>
</evidence>
<proteinExistence type="inferred from homology"/>
<evidence type="ECO:0000256" key="7">
    <source>
        <dbReference type="ARBA" id="ARBA00022989"/>
    </source>
</evidence>
<evidence type="ECO:0000256" key="9">
    <source>
        <dbReference type="RuleBase" id="RU365093"/>
    </source>
</evidence>
<evidence type="ECO:0000256" key="1">
    <source>
        <dbReference type="ARBA" id="ARBA00004377"/>
    </source>
</evidence>
<feature type="compositionally biased region" description="Basic and acidic residues" evidence="11">
    <location>
        <begin position="1"/>
        <end position="17"/>
    </location>
</feature>
<evidence type="ECO:0000256" key="6">
    <source>
        <dbReference type="ARBA" id="ARBA00022692"/>
    </source>
</evidence>
<evidence type="ECO:0000256" key="11">
    <source>
        <dbReference type="SAM" id="MobiDB-lite"/>
    </source>
</evidence>
<organism evidence="14 15">
    <name type="scientific">Maritimibacter dapengensis</name>
    <dbReference type="NCBI Taxonomy" id="2836868"/>
    <lineage>
        <taxon>Bacteria</taxon>
        <taxon>Pseudomonadati</taxon>
        <taxon>Pseudomonadota</taxon>
        <taxon>Alphaproteobacteria</taxon>
        <taxon>Rhodobacterales</taxon>
        <taxon>Roseobacteraceae</taxon>
        <taxon>Maritimibacter</taxon>
    </lineage>
</organism>
<comment type="similarity">
    <text evidence="2 9">Belongs to the membrane fusion protein (MFP) (TC 8.A.1) family.</text>
</comment>
<dbReference type="InterPro" id="IPR010129">
    <property type="entry name" value="T1SS_HlyD"/>
</dbReference>
<dbReference type="PANTHER" id="PTHR30386:SF17">
    <property type="entry name" value="ALKALINE PROTEASE SECRETION PROTEIN APRE"/>
    <property type="match status" value="1"/>
</dbReference>
<feature type="domain" description="AprE-like beta-barrel" evidence="13">
    <location>
        <begin position="348"/>
        <end position="437"/>
    </location>
</feature>
<dbReference type="EMBL" id="JAHUZE010000004">
    <property type="protein sequence ID" value="MBV7380401.1"/>
    <property type="molecule type" value="Genomic_DNA"/>
</dbReference>
<evidence type="ECO:0000259" key="13">
    <source>
        <dbReference type="Pfam" id="PF26002"/>
    </source>
</evidence>
<evidence type="ECO:0000313" key="15">
    <source>
        <dbReference type="Proteomes" id="UP000756530"/>
    </source>
</evidence>
<evidence type="ECO:0000256" key="5">
    <source>
        <dbReference type="ARBA" id="ARBA00022519"/>
    </source>
</evidence>
<feature type="transmembrane region" description="Helical" evidence="9">
    <location>
        <begin position="38"/>
        <end position="57"/>
    </location>
</feature>
<keyword evidence="15" id="KW-1185">Reference proteome</keyword>
<evidence type="ECO:0000256" key="4">
    <source>
        <dbReference type="ARBA" id="ARBA00022475"/>
    </source>
</evidence>
<evidence type="ECO:0000256" key="2">
    <source>
        <dbReference type="ARBA" id="ARBA00009477"/>
    </source>
</evidence>
<comment type="subcellular location">
    <subcellularLocation>
        <location evidence="1 9">Cell inner membrane</location>
        <topology evidence="1 9">Single-pass membrane protein</topology>
    </subcellularLocation>
</comment>
<feature type="region of interest" description="Disordered" evidence="11">
    <location>
        <begin position="1"/>
        <end position="24"/>
    </location>
</feature>
<comment type="caution">
    <text evidence="14">The sequence shown here is derived from an EMBL/GenBank/DDBJ whole genome shotgun (WGS) entry which is preliminary data.</text>
</comment>
<protein>
    <recommendedName>
        <fullName evidence="9">Membrane fusion protein (MFP) family protein</fullName>
    </recommendedName>
</protein>
<keyword evidence="7 9" id="KW-1133">Transmembrane helix</keyword>
<keyword evidence="10" id="KW-0175">Coiled coil</keyword>
<dbReference type="InterPro" id="IPR050739">
    <property type="entry name" value="MFP"/>
</dbReference>
<dbReference type="InterPro" id="IPR058982">
    <property type="entry name" value="Beta-barrel_AprE"/>
</dbReference>
<keyword evidence="8 9" id="KW-0472">Membrane</keyword>
<feature type="domain" description="AprE-like long alpha-helical hairpin" evidence="12">
    <location>
        <begin position="116"/>
        <end position="303"/>
    </location>
</feature>
<dbReference type="InterPro" id="IPR058781">
    <property type="entry name" value="HH_AprE-like"/>
</dbReference>
<evidence type="ECO:0000256" key="8">
    <source>
        <dbReference type="ARBA" id="ARBA00023136"/>
    </source>
</evidence>
<dbReference type="Pfam" id="PF25994">
    <property type="entry name" value="HH_AprE"/>
    <property type="match status" value="1"/>
</dbReference>
<sequence>MANELTRPKPTEVDKVQTGRAASADSEDTVAKAWSAKFHVLVGFIGIALLVGGFGTWSVTTNIAGAIIAPGAIEAEQNRQVVQHPDGGVIQNITVREGDLVNAGDILVRLDPEQLQSELTIVQNQLFELMARRGRLEAERDGANTIVFDDLLMEASETADEAQSLMDGQQRLFEQRRESLSANVSQLEKRLAQIASQNEGISAQQSATSQQLDLIERELANKRSLLERRLTQSSVVLALERDKAALLGSQGELTALFAQNEGKMTETEIEILKLGQQRREEAIATLRDLGFQELELAERRRALIVRLGRLDIRAPLSGAIHAMQVFAEREVIRPAQPLLYIVPQDQPLIIGAQVETIHVDEIHPGQDVVLRFSALDSRNTPELTGRVLTVSPDAFSDEATGQSFYRARIELLEGEAEKLPPDTVLIPGMPVEAYLRTADRSPLAYLVKPLADYFNKAFRES</sequence>
<name>A0ABS6T7E4_9RHOB</name>
<evidence type="ECO:0000259" key="12">
    <source>
        <dbReference type="Pfam" id="PF25994"/>
    </source>
</evidence>
<keyword evidence="4 9" id="KW-1003">Cell membrane</keyword>
<keyword evidence="5 9" id="KW-0997">Cell inner membrane</keyword>
<dbReference type="NCBIfam" id="TIGR01843">
    <property type="entry name" value="type_I_hlyD"/>
    <property type="match status" value="1"/>
</dbReference>
<gene>
    <name evidence="14" type="ORF">KJP28_15855</name>
</gene>
<keyword evidence="3 9" id="KW-0813">Transport</keyword>
<feature type="coiled-coil region" evidence="10">
    <location>
        <begin position="170"/>
        <end position="204"/>
    </location>
</feature>
<evidence type="ECO:0000313" key="14">
    <source>
        <dbReference type="EMBL" id="MBV7380401.1"/>
    </source>
</evidence>
<dbReference type="Pfam" id="PF26002">
    <property type="entry name" value="Beta-barrel_AprE"/>
    <property type="match status" value="1"/>
</dbReference>
<dbReference type="RefSeq" id="WP_218393609.1">
    <property type="nucleotide sequence ID" value="NZ_JAHUZE010000004.1"/>
</dbReference>
<reference evidence="14 15" key="1">
    <citation type="submission" date="2021-05" db="EMBL/GenBank/DDBJ databases">
        <title>Culturable bacteria isolated from Daya Bay.</title>
        <authorList>
            <person name="Zheng W."/>
            <person name="Yu S."/>
            <person name="Huang Y."/>
        </authorList>
    </citation>
    <scope>NUCLEOTIDE SEQUENCE [LARGE SCALE GENOMIC DNA]</scope>
    <source>
        <strain evidence="14 15">DP4N28-5</strain>
    </source>
</reference>
<keyword evidence="6 9" id="KW-0812">Transmembrane</keyword>
<dbReference type="Proteomes" id="UP000756530">
    <property type="component" value="Unassembled WGS sequence"/>
</dbReference>